<dbReference type="InterPro" id="IPR006710">
    <property type="entry name" value="Glyco_hydro_43"/>
</dbReference>
<dbReference type="Proteomes" id="UP001142462">
    <property type="component" value="Unassembled WGS sequence"/>
</dbReference>
<reference evidence="5" key="2">
    <citation type="submission" date="2023-01" db="EMBL/GenBank/DDBJ databases">
        <authorList>
            <person name="Sun Q."/>
            <person name="Evtushenko L."/>
        </authorList>
    </citation>
    <scope>NUCLEOTIDE SEQUENCE</scope>
    <source>
        <strain evidence="5">VKM Ac-1020</strain>
    </source>
</reference>
<keyword evidence="3 4" id="KW-0326">Glycosidase</keyword>
<gene>
    <name evidence="5" type="ORF">GCM10017576_13020</name>
</gene>
<dbReference type="PANTHER" id="PTHR22925">
    <property type="entry name" value="GLYCOSYL HYDROLASE 43 FAMILY MEMBER"/>
    <property type="match status" value="1"/>
</dbReference>
<evidence type="ECO:0000313" key="6">
    <source>
        <dbReference type="Proteomes" id="UP001142462"/>
    </source>
</evidence>
<dbReference type="SUPFAM" id="SSF75005">
    <property type="entry name" value="Arabinanase/levansucrase/invertase"/>
    <property type="match status" value="1"/>
</dbReference>
<evidence type="ECO:0000256" key="4">
    <source>
        <dbReference type="RuleBase" id="RU361187"/>
    </source>
</evidence>
<keyword evidence="6" id="KW-1185">Reference proteome</keyword>
<dbReference type="Pfam" id="PF04616">
    <property type="entry name" value="Glyco_hydro_43"/>
    <property type="match status" value="1"/>
</dbReference>
<evidence type="ECO:0000256" key="2">
    <source>
        <dbReference type="ARBA" id="ARBA00022801"/>
    </source>
</evidence>
<evidence type="ECO:0000256" key="1">
    <source>
        <dbReference type="ARBA" id="ARBA00009865"/>
    </source>
</evidence>
<comment type="similarity">
    <text evidence="1 4">Belongs to the glycosyl hydrolase 43 family.</text>
</comment>
<name>A0A9W6H2Q8_9MICO</name>
<reference evidence="5" key="1">
    <citation type="journal article" date="2014" name="Int. J. Syst. Evol. Microbiol.">
        <title>Complete genome sequence of Corynebacterium casei LMG S-19264T (=DSM 44701T), isolated from a smear-ripened cheese.</title>
        <authorList>
            <consortium name="US DOE Joint Genome Institute (JGI-PGF)"/>
            <person name="Walter F."/>
            <person name="Albersmeier A."/>
            <person name="Kalinowski J."/>
            <person name="Ruckert C."/>
        </authorList>
    </citation>
    <scope>NUCLEOTIDE SEQUENCE</scope>
    <source>
        <strain evidence="5">VKM Ac-1020</strain>
    </source>
</reference>
<dbReference type="CDD" id="cd18821">
    <property type="entry name" value="GH43_Pc3Gal43A-like"/>
    <property type="match status" value="1"/>
</dbReference>
<dbReference type="RefSeq" id="WP_271172887.1">
    <property type="nucleotide sequence ID" value="NZ_BSEJ01000005.1"/>
</dbReference>
<evidence type="ECO:0000256" key="3">
    <source>
        <dbReference type="ARBA" id="ARBA00023295"/>
    </source>
</evidence>
<protein>
    <submittedName>
        <fullName evidence="5">Glycosyl hydrolase family 43 protein</fullName>
    </submittedName>
</protein>
<organism evidence="5 6">
    <name type="scientific">Microbacterium barkeri</name>
    <dbReference type="NCBI Taxonomy" id="33917"/>
    <lineage>
        <taxon>Bacteria</taxon>
        <taxon>Bacillati</taxon>
        <taxon>Actinomycetota</taxon>
        <taxon>Actinomycetes</taxon>
        <taxon>Micrococcales</taxon>
        <taxon>Microbacteriaceae</taxon>
        <taxon>Microbacterium</taxon>
    </lineage>
</organism>
<dbReference type="GO" id="GO:0004553">
    <property type="term" value="F:hydrolase activity, hydrolyzing O-glycosyl compounds"/>
    <property type="evidence" value="ECO:0007669"/>
    <property type="project" value="InterPro"/>
</dbReference>
<proteinExistence type="inferred from homology"/>
<dbReference type="PANTHER" id="PTHR22925:SF3">
    <property type="entry name" value="GLYCOSYL HYDROLASE FAMILY PROTEIN 43"/>
    <property type="match status" value="1"/>
</dbReference>
<dbReference type="Gene3D" id="2.115.10.20">
    <property type="entry name" value="Glycosyl hydrolase domain, family 43"/>
    <property type="match status" value="1"/>
</dbReference>
<sequence length="297" mass="33211">MRGTIRPGHVVIDDRGRVAQLHGIGVQRVGDRWFAWGEDKTAGSTFTAVACYSTDDFAEWRFEGNALEAGDGDIGPDRIVERPKALRRPDGMWVLLLHIDTVDYSAARVGYAIAERPQGPYRYLGSERPLGTISRDIGVYQEDGVGYLLSEDRENGLHIHRLRDDYLGAETTVATLRQERRPEIGYESPTLVKHEGRYHLFGSDLTGWSLNDNMHATAPALEGPWSAWSGFAPDGSRTFDSQVSVVVPMGDGFIYVGDRWRPDDLFHSPTVILPLRIVGETATLEWRDAWRAGEERG</sequence>
<dbReference type="AlphaFoldDB" id="A0A9W6H2Q8"/>
<keyword evidence="2 4" id="KW-0378">Hydrolase</keyword>
<dbReference type="EMBL" id="BSEJ01000005">
    <property type="protein sequence ID" value="GLJ61173.1"/>
    <property type="molecule type" value="Genomic_DNA"/>
</dbReference>
<accession>A0A9W6H2Q8</accession>
<dbReference type="InterPro" id="IPR023296">
    <property type="entry name" value="Glyco_hydro_beta-prop_sf"/>
</dbReference>
<evidence type="ECO:0000313" key="5">
    <source>
        <dbReference type="EMBL" id="GLJ61173.1"/>
    </source>
</evidence>
<comment type="caution">
    <text evidence="5">The sequence shown here is derived from an EMBL/GenBank/DDBJ whole genome shotgun (WGS) entry which is preliminary data.</text>
</comment>
<dbReference type="GO" id="GO:0005975">
    <property type="term" value="P:carbohydrate metabolic process"/>
    <property type="evidence" value="ECO:0007669"/>
    <property type="project" value="InterPro"/>
</dbReference>